<dbReference type="InterPro" id="IPR029058">
    <property type="entry name" value="AB_hydrolase_fold"/>
</dbReference>
<dbReference type="Pfam" id="PF05057">
    <property type="entry name" value="DUF676"/>
    <property type="match status" value="1"/>
</dbReference>
<gene>
    <name evidence="2" type="ORF">UFOPK3402_01500</name>
</gene>
<dbReference type="AlphaFoldDB" id="A0A6J7EPQ1"/>
<dbReference type="InterPro" id="IPR007751">
    <property type="entry name" value="DUF676_lipase-like"/>
</dbReference>
<name>A0A6J7EPQ1_9ZZZZ</name>
<protein>
    <submittedName>
        <fullName evidence="2">Unannotated protein</fullName>
    </submittedName>
</protein>
<dbReference type="Gene3D" id="3.40.50.1820">
    <property type="entry name" value="alpha/beta hydrolase"/>
    <property type="match status" value="1"/>
</dbReference>
<evidence type="ECO:0000259" key="1">
    <source>
        <dbReference type="Pfam" id="PF05057"/>
    </source>
</evidence>
<reference evidence="2" key="1">
    <citation type="submission" date="2020-05" db="EMBL/GenBank/DDBJ databases">
        <authorList>
            <person name="Chiriac C."/>
            <person name="Salcher M."/>
            <person name="Ghai R."/>
            <person name="Kavagutti S V."/>
        </authorList>
    </citation>
    <scope>NUCLEOTIDE SEQUENCE</scope>
</reference>
<proteinExistence type="predicted"/>
<accession>A0A6J7EPQ1</accession>
<dbReference type="SUPFAM" id="SSF53474">
    <property type="entry name" value="alpha/beta-Hydrolases"/>
    <property type="match status" value="1"/>
</dbReference>
<feature type="domain" description="DUF676" evidence="1">
    <location>
        <begin position="136"/>
        <end position="191"/>
    </location>
</feature>
<sequence>MTSLRLPRLAIPVALLVVALSPLAPSTTASGAEAPKRAVVVIEGGGSPHAYTTPWEACDGGRAQFVQALLDAGLPVFTAPGFGNTYASTAGETGCPPQPPTEVQWNTAGYPTQAGQAVLGFLGYLQATYGYSSFDLVGYSYGGLVSRATVAALKQRPPAADMAPAVSYAQAAVDAGVVIPSIVTLNSPHLGGPAYDIAADPARYVGPVAKAWGRQFASSAKSLVEFERTAGAGSVHVLVTSAHAKPDPAGWDAQQVGALDGVALTLIAGDYCGRVCGDNRTPLLLGSKESLRTDGTVPVDSQLTLPCPTTCPAPPGSVSIPAGMVPEATVVRKTFPTVHSTFVSKGLGLSSALSVSRNPAAISYLVGSVVGQWQASGTPLPSRP</sequence>
<evidence type="ECO:0000313" key="2">
    <source>
        <dbReference type="EMBL" id="CAB4883220.1"/>
    </source>
</evidence>
<organism evidence="2">
    <name type="scientific">freshwater metagenome</name>
    <dbReference type="NCBI Taxonomy" id="449393"/>
    <lineage>
        <taxon>unclassified sequences</taxon>
        <taxon>metagenomes</taxon>
        <taxon>ecological metagenomes</taxon>
    </lineage>
</organism>
<dbReference type="EMBL" id="CAFBLS010000208">
    <property type="protein sequence ID" value="CAB4883220.1"/>
    <property type="molecule type" value="Genomic_DNA"/>
</dbReference>